<evidence type="ECO:0000313" key="1">
    <source>
        <dbReference type="EMBL" id="GAG29013.1"/>
    </source>
</evidence>
<proteinExistence type="predicted"/>
<sequence>MKIPQRFKIKKIENNTAQEIVVKNHYLHRKAPCSFAFGFFDTNDKNKLNQPNLIGVIMYGTPSSAPLRKGLCGIEEKDNVIELTRLWIKDGLPQNVESYLISNTLKKVNKEIIVSFAEVEQGHLGIVYQASNWIYTGLSAKRTNWVVEGMNKHCQTIADKYTSKELKEKFGEKFKTTNRPRKHRYVYFNCDKRRKKE</sequence>
<protein>
    <submittedName>
        <fullName evidence="1">Uncharacterized protein</fullName>
    </submittedName>
</protein>
<reference evidence="1" key="1">
    <citation type="journal article" date="2014" name="Front. Microbiol.">
        <title>High frequency of phylogenetically diverse reductive dehalogenase-homologous genes in deep subseafloor sedimentary metagenomes.</title>
        <authorList>
            <person name="Kawai M."/>
            <person name="Futagami T."/>
            <person name="Toyoda A."/>
            <person name="Takaki Y."/>
            <person name="Nishi S."/>
            <person name="Hori S."/>
            <person name="Arai W."/>
            <person name="Tsubouchi T."/>
            <person name="Morono Y."/>
            <person name="Uchiyama I."/>
            <person name="Ito T."/>
            <person name="Fujiyama A."/>
            <person name="Inagaki F."/>
            <person name="Takami H."/>
        </authorList>
    </citation>
    <scope>NUCLEOTIDE SEQUENCE</scope>
    <source>
        <strain evidence="1">Expedition CK06-06</strain>
    </source>
</reference>
<dbReference type="Pfam" id="PF25680">
    <property type="entry name" value="Mom"/>
    <property type="match status" value="1"/>
</dbReference>
<organism evidence="1">
    <name type="scientific">marine sediment metagenome</name>
    <dbReference type="NCBI Taxonomy" id="412755"/>
    <lineage>
        <taxon>unclassified sequences</taxon>
        <taxon>metagenomes</taxon>
        <taxon>ecological metagenomes</taxon>
    </lineage>
</organism>
<dbReference type="InterPro" id="IPR057895">
    <property type="entry name" value="Mom"/>
</dbReference>
<feature type="non-terminal residue" evidence="1">
    <location>
        <position position="197"/>
    </location>
</feature>
<gene>
    <name evidence="1" type="ORF">S01H1_73352</name>
</gene>
<accession>X0WX67</accession>
<dbReference type="AlphaFoldDB" id="X0WX67"/>
<dbReference type="EMBL" id="BARS01049011">
    <property type="protein sequence ID" value="GAG29013.1"/>
    <property type="molecule type" value="Genomic_DNA"/>
</dbReference>
<comment type="caution">
    <text evidence="1">The sequence shown here is derived from an EMBL/GenBank/DDBJ whole genome shotgun (WGS) entry which is preliminary data.</text>
</comment>
<name>X0WX67_9ZZZZ</name>